<comment type="caution">
    <text evidence="1">The sequence shown here is derived from an EMBL/GenBank/DDBJ whole genome shotgun (WGS) entry which is preliminary data.</text>
</comment>
<dbReference type="EMBL" id="LLXL01000023">
    <property type="protein sequence ID" value="PKK80099.1"/>
    <property type="molecule type" value="Genomic_DNA"/>
</dbReference>
<reference evidence="1 2" key="2">
    <citation type="submission" date="2017-10" db="EMBL/GenBank/DDBJ databases">
        <title>Extensive intraspecific genome diversity in a model arbuscular mycorrhizal fungus.</title>
        <authorList>
            <person name="Chen E.C.H."/>
            <person name="Morin E."/>
            <person name="Baudet D."/>
            <person name="Noel J."/>
            <person name="Ndikumana S."/>
            <person name="Charron P."/>
            <person name="St-Onge C."/>
            <person name="Giorgi J."/>
            <person name="Grigoriev I.V."/>
            <person name="Roux C."/>
            <person name="Martin F.M."/>
            <person name="Corradi N."/>
        </authorList>
    </citation>
    <scope>NUCLEOTIDE SEQUENCE [LARGE SCALE GENOMIC DNA]</scope>
    <source>
        <strain evidence="1 2">C2</strain>
    </source>
</reference>
<evidence type="ECO:0000313" key="2">
    <source>
        <dbReference type="Proteomes" id="UP000233469"/>
    </source>
</evidence>
<dbReference type="VEuPathDB" id="FungiDB:RhiirFUN_006930"/>
<name>A0A2N1P1T5_9GLOM</name>
<organism evidence="1 2">
    <name type="scientific">Rhizophagus irregularis</name>
    <dbReference type="NCBI Taxonomy" id="588596"/>
    <lineage>
        <taxon>Eukaryota</taxon>
        <taxon>Fungi</taxon>
        <taxon>Fungi incertae sedis</taxon>
        <taxon>Mucoromycota</taxon>
        <taxon>Glomeromycotina</taxon>
        <taxon>Glomeromycetes</taxon>
        <taxon>Glomerales</taxon>
        <taxon>Glomeraceae</taxon>
        <taxon>Rhizophagus</taxon>
    </lineage>
</organism>
<evidence type="ECO:0000313" key="1">
    <source>
        <dbReference type="EMBL" id="PKK80099.1"/>
    </source>
</evidence>
<dbReference type="Proteomes" id="UP000233469">
    <property type="component" value="Unassembled WGS sequence"/>
</dbReference>
<protein>
    <submittedName>
        <fullName evidence="1">Uncharacterized protein</fullName>
    </submittedName>
</protein>
<reference evidence="1 2" key="1">
    <citation type="submission" date="2016-04" db="EMBL/GenBank/DDBJ databases">
        <title>Genome analyses suggest a sexual origin of heterokaryosis in a supposedly ancient asexual fungus.</title>
        <authorList>
            <person name="Ropars J."/>
            <person name="Sedzielewska K."/>
            <person name="Noel J."/>
            <person name="Charron P."/>
            <person name="Farinelli L."/>
            <person name="Marton T."/>
            <person name="Kruger M."/>
            <person name="Pelin A."/>
            <person name="Brachmann A."/>
            <person name="Corradi N."/>
        </authorList>
    </citation>
    <scope>NUCLEOTIDE SEQUENCE [LARGE SCALE GENOMIC DNA]</scope>
    <source>
        <strain evidence="1 2">C2</strain>
    </source>
</reference>
<proteinExistence type="predicted"/>
<dbReference type="VEuPathDB" id="FungiDB:FUN_003637"/>
<gene>
    <name evidence="1" type="ORF">RhiirC2_768409</name>
</gene>
<sequence length="227" mass="26119">MSASTTQLLVTNHTWDTESLIIYLKGQNFKLDENDFAILRNEKNCCSLLSRNDKEDFKECGLKLDLTILLAKEAKFFEEKPKLPSSSYLSLEEMLEKYDMIRKENSAEFKLCVDDILRRIKNMGPVVDNNEALRCEYISTILHTAVSLLKGLVILPAAVSVIQNWMICSKKNRKPRAGILSKRYFLYEQGISPTEDALKDDTELLKNVKRVLEVIVGLLKDRRRARD</sequence>
<dbReference type="VEuPathDB" id="FungiDB:RhiirA1_386596"/>
<accession>A0A2N1P1T5</accession>
<dbReference type="AlphaFoldDB" id="A0A2N1P1T5"/>